<evidence type="ECO:0000313" key="7">
    <source>
        <dbReference type="Proteomes" id="UP001500368"/>
    </source>
</evidence>
<evidence type="ECO:0000256" key="5">
    <source>
        <dbReference type="SAM" id="Phobius"/>
    </source>
</evidence>
<evidence type="ECO:0000256" key="1">
    <source>
        <dbReference type="ARBA" id="ARBA00004141"/>
    </source>
</evidence>
<accession>A0ABP9FS31</accession>
<keyword evidence="3 5" id="KW-1133">Transmembrane helix</keyword>
<dbReference type="PANTHER" id="PTHR33514">
    <property type="entry name" value="PROTEIN ABCI12, CHLOROPLASTIC"/>
    <property type="match status" value="1"/>
</dbReference>
<comment type="caution">
    <text evidence="6">The sequence shown here is derived from an EMBL/GenBank/DDBJ whole genome shotgun (WGS) entry which is preliminary data.</text>
</comment>
<proteinExistence type="predicted"/>
<keyword evidence="7" id="KW-1185">Reference proteome</keyword>
<dbReference type="PANTHER" id="PTHR33514:SF13">
    <property type="entry name" value="PROTEIN ABCI12, CHLOROPLASTIC"/>
    <property type="match status" value="1"/>
</dbReference>
<evidence type="ECO:0000256" key="4">
    <source>
        <dbReference type="ARBA" id="ARBA00023136"/>
    </source>
</evidence>
<dbReference type="InterPro" id="IPR003339">
    <property type="entry name" value="ABC/ECF_trnsptr_transmembrane"/>
</dbReference>
<comment type="subcellular location">
    <subcellularLocation>
        <location evidence="1">Membrane</location>
        <topology evidence="1">Multi-pass membrane protein</topology>
    </subcellularLocation>
</comment>
<dbReference type="Pfam" id="PF02361">
    <property type="entry name" value="CbiQ"/>
    <property type="match status" value="1"/>
</dbReference>
<keyword evidence="2 5" id="KW-0812">Transmembrane</keyword>
<evidence type="ECO:0000313" key="6">
    <source>
        <dbReference type="EMBL" id="GAA4914908.1"/>
    </source>
</evidence>
<feature type="transmembrane region" description="Helical" evidence="5">
    <location>
        <begin position="38"/>
        <end position="55"/>
    </location>
</feature>
<sequence length="218" mass="23463">MIPLYRPGASLLHRMPAGAKLLLLLAVGIVVSLWRESLWAPALALGLVLLGYLLVRQRAAAGVLEAAGNGLWVLLRQPWRLKWLVVLVAVPQLIFLEPSTAALNTARILAVILLAGLFTLTTRVSDVLELLTRGLLPLERAGLGRLGLTAERLSLAMALTMRSVPVVFGFYREIVEARRARGASTSPAAAVSMTTPLLVMSLRHAEETAEALAARGVR</sequence>
<keyword evidence="4 5" id="KW-0472">Membrane</keyword>
<gene>
    <name evidence="6" type="ORF">GCM10025790_07400</name>
</gene>
<dbReference type="CDD" id="cd16914">
    <property type="entry name" value="EcfT"/>
    <property type="match status" value="1"/>
</dbReference>
<dbReference type="EMBL" id="BAABLW010000003">
    <property type="protein sequence ID" value="GAA4914908.1"/>
    <property type="molecule type" value="Genomic_DNA"/>
</dbReference>
<name>A0ABP9FS31_9MICC</name>
<feature type="transmembrane region" description="Helical" evidence="5">
    <location>
        <begin position="12"/>
        <end position="31"/>
    </location>
</feature>
<dbReference type="Proteomes" id="UP001500368">
    <property type="component" value="Unassembled WGS sequence"/>
</dbReference>
<evidence type="ECO:0000256" key="2">
    <source>
        <dbReference type="ARBA" id="ARBA00022692"/>
    </source>
</evidence>
<dbReference type="RefSeq" id="WP_345476734.1">
    <property type="nucleotide sequence ID" value="NZ_BAABLW010000003.1"/>
</dbReference>
<evidence type="ECO:0000256" key="3">
    <source>
        <dbReference type="ARBA" id="ARBA00022989"/>
    </source>
</evidence>
<organism evidence="6 7">
    <name type="scientific">Nesterenkonia rhizosphaerae</name>
    <dbReference type="NCBI Taxonomy" id="1348272"/>
    <lineage>
        <taxon>Bacteria</taxon>
        <taxon>Bacillati</taxon>
        <taxon>Actinomycetota</taxon>
        <taxon>Actinomycetes</taxon>
        <taxon>Micrococcales</taxon>
        <taxon>Micrococcaceae</taxon>
        <taxon>Nesterenkonia</taxon>
    </lineage>
</organism>
<reference evidence="7" key="1">
    <citation type="journal article" date="2019" name="Int. J. Syst. Evol. Microbiol.">
        <title>The Global Catalogue of Microorganisms (GCM) 10K type strain sequencing project: providing services to taxonomists for standard genome sequencing and annotation.</title>
        <authorList>
            <consortium name="The Broad Institute Genomics Platform"/>
            <consortium name="The Broad Institute Genome Sequencing Center for Infectious Disease"/>
            <person name="Wu L."/>
            <person name="Ma J."/>
        </authorList>
    </citation>
    <scope>NUCLEOTIDE SEQUENCE [LARGE SCALE GENOMIC DNA]</scope>
    <source>
        <strain evidence="7">JCM 19129</strain>
    </source>
</reference>
<protein>
    <submittedName>
        <fullName evidence="6">CbiQ family ECF transporter T component</fullName>
    </submittedName>
</protein>